<dbReference type="InterPro" id="IPR002347">
    <property type="entry name" value="SDR_fam"/>
</dbReference>
<dbReference type="CDD" id="cd09763">
    <property type="entry name" value="DHRS1-like_SDR_c"/>
    <property type="match status" value="1"/>
</dbReference>
<dbReference type="Gene3D" id="3.40.50.720">
    <property type="entry name" value="NAD(P)-binding Rossmann-like Domain"/>
    <property type="match status" value="1"/>
</dbReference>
<proteinExistence type="evidence at transcript level"/>
<dbReference type="PANTHER" id="PTHR44147">
    <property type="entry name" value="DEHYDROGENASE/REDUCTASE SDR FAMILY MEMBER 1"/>
    <property type="match status" value="1"/>
</dbReference>
<dbReference type="PANTHER" id="PTHR44147:SF2">
    <property type="entry name" value="DEHYDROGENASE_REDUCTASE SDR FAMILY MEMBER 1"/>
    <property type="match status" value="1"/>
</dbReference>
<protein>
    <submittedName>
        <fullName evidence="1">Dehydrogenase/reductase SDR family member 1-like protein</fullName>
    </submittedName>
</protein>
<sequence>MTALLMGRVCVVTGASRGIGRGIALQLAAAGATVYITGRHTQTLRATATEVETRGGSCIPVVCDSSKESDIKSLFERVNKEQNGRLDIVVNNALSAVQTIFENRDKKFWETDTEIWDDVNNVGLRGHYICSVYAAQAMVKAGQGIIVVISSMGGLRYIFNVPYGVGKAACDRLAADCAEELRPQGVSYVSLWPGTVQTETLKEMFLHSQTISPQDQQLADLVFEGESPELTGKCIVALANDKNIMKYSGKVLLTCDLASRYNLKDVDGRAVVHYRSLKFLIKHVPGFAWMSPFIPSFVRVPKWVPALVASKF</sequence>
<evidence type="ECO:0000313" key="1">
    <source>
        <dbReference type="EMBL" id="AFK10507.1"/>
    </source>
</evidence>
<dbReference type="InterPro" id="IPR036291">
    <property type="entry name" value="NAD(P)-bd_dom_sf"/>
</dbReference>
<name>K4FXR0_CALMI</name>
<reference evidence="1" key="1">
    <citation type="journal article" date="2012" name="PLoS ONE">
        <title>Sequencing and Analysis of Full-Length cDNAs, 5'-ESTs and 3'-ESTs from a Cartilaginous Fish, the Elephant Shark (Callorhinchus milii).</title>
        <authorList>
            <person name="Tan Y.Y."/>
            <person name="Kodzius R."/>
            <person name="Tay B.H."/>
            <person name="Tay A."/>
            <person name="Brenner S."/>
            <person name="Venkatesh B."/>
        </authorList>
    </citation>
    <scope>NUCLEOTIDE SEQUENCE</scope>
    <source>
        <tissue evidence="1">Gills</tissue>
    </source>
</reference>
<dbReference type="SUPFAM" id="SSF51735">
    <property type="entry name" value="NAD(P)-binding Rossmann-fold domains"/>
    <property type="match status" value="1"/>
</dbReference>
<accession>K4FXR0</accession>
<dbReference type="Pfam" id="PF00106">
    <property type="entry name" value="adh_short"/>
    <property type="match status" value="1"/>
</dbReference>
<dbReference type="AlphaFoldDB" id="K4FXR0"/>
<dbReference type="EMBL" id="JX052279">
    <property type="protein sequence ID" value="AFK10507.1"/>
    <property type="molecule type" value="mRNA"/>
</dbReference>
<organism evidence="1">
    <name type="scientific">Callorhinchus milii</name>
    <name type="common">Ghost shark</name>
    <dbReference type="NCBI Taxonomy" id="7868"/>
    <lineage>
        <taxon>Eukaryota</taxon>
        <taxon>Metazoa</taxon>
        <taxon>Chordata</taxon>
        <taxon>Craniata</taxon>
        <taxon>Vertebrata</taxon>
        <taxon>Chondrichthyes</taxon>
        <taxon>Holocephali</taxon>
        <taxon>Chimaeriformes</taxon>
        <taxon>Callorhinchidae</taxon>
        <taxon>Callorhinchus</taxon>
    </lineage>
</organism>
<dbReference type="PRINTS" id="PR00081">
    <property type="entry name" value="GDHRDH"/>
</dbReference>